<dbReference type="Proteomes" id="UP000663421">
    <property type="component" value="Chromosome"/>
</dbReference>
<organism evidence="2 3">
    <name type="scientific">Streptomyces malaysiensis</name>
    <dbReference type="NCBI Taxonomy" id="92644"/>
    <lineage>
        <taxon>Bacteria</taxon>
        <taxon>Bacillati</taxon>
        <taxon>Actinomycetota</taxon>
        <taxon>Actinomycetes</taxon>
        <taxon>Kitasatosporales</taxon>
        <taxon>Streptomycetaceae</taxon>
        <taxon>Streptomyces</taxon>
        <taxon>Streptomyces violaceusniger group</taxon>
    </lineage>
</organism>
<protein>
    <submittedName>
        <fullName evidence="2">Uncharacterized protein</fullName>
    </submittedName>
</protein>
<proteinExistence type="predicted"/>
<gene>
    <name evidence="2" type="ORF">I1A49_00215</name>
</gene>
<name>A0ABX6VY73_STRMQ</name>
<keyword evidence="3" id="KW-1185">Reference proteome</keyword>
<sequence length="66" mass="7014">MASVQAMHDVGVATDSPNSQRSEVDGVDRTAAFLVEPRVPASDAYRVWQAIALHTSPGIARHAVPC</sequence>
<accession>A0ABX6VY73</accession>
<evidence type="ECO:0000256" key="1">
    <source>
        <dbReference type="SAM" id="MobiDB-lite"/>
    </source>
</evidence>
<evidence type="ECO:0000313" key="2">
    <source>
        <dbReference type="EMBL" id="QPI53584.1"/>
    </source>
</evidence>
<evidence type="ECO:0000313" key="3">
    <source>
        <dbReference type="Proteomes" id="UP000663421"/>
    </source>
</evidence>
<reference evidence="2 3" key="1">
    <citation type="submission" date="2020-11" db="EMBL/GenBank/DDBJ databases">
        <title>Complete genome sequence unveiled secondary metabolic potentials in Streptomyces solisilvae HNM0141.</title>
        <authorList>
            <person name="Huang X."/>
        </authorList>
    </citation>
    <scope>NUCLEOTIDE SEQUENCE [LARGE SCALE GENOMIC DNA]</scope>
    <source>
        <strain evidence="2 3">HNM0141</strain>
    </source>
</reference>
<dbReference type="EMBL" id="CP065050">
    <property type="protein sequence ID" value="QPI53584.1"/>
    <property type="molecule type" value="Genomic_DNA"/>
</dbReference>
<dbReference type="SUPFAM" id="SSF109604">
    <property type="entry name" value="HD-domain/PDEase-like"/>
    <property type="match status" value="1"/>
</dbReference>
<feature type="region of interest" description="Disordered" evidence="1">
    <location>
        <begin position="1"/>
        <end position="25"/>
    </location>
</feature>